<evidence type="ECO:0000313" key="3">
    <source>
        <dbReference type="EMBL" id="SBV96588.1"/>
    </source>
</evidence>
<dbReference type="GO" id="GO:0055085">
    <property type="term" value="P:transmembrane transport"/>
    <property type="evidence" value="ECO:0007669"/>
    <property type="project" value="InterPro"/>
</dbReference>
<sequence>MTTKTTPAKSGMTKPALLALLAVAVILGAYVVYRLDTAPRTDDAYAYAPTINVAPEVSGYIVDLPVRDNQTVKKGDVLFMIDPGPHRETLVKAKAGIAVLDAEIRQASKLVTAQTFSADAAKEALEQAEVAVRQARSSYERLAPLKAQGYASAERVDQARSALNAAIAQRNAAMAQAAGAEAAISSVDALVARRNVALADIALAEINLEHTIVRAPCDGIIASLRTSAGAFVAAGRPVFTLINTEEWYVVANFRETELHAIAAGRPATVYLLADSSRRFSATVDSVGFGVLPDDGGVVIEGLPIVKRSINWVRVVQRFPVKFLVRDPDPALFRVGASAVAILQDSD</sequence>
<feature type="domain" description="Multidrug resistance protein MdtA-like barrel-sandwich hybrid" evidence="1">
    <location>
        <begin position="50"/>
        <end position="241"/>
    </location>
</feature>
<dbReference type="Gene3D" id="2.40.30.170">
    <property type="match status" value="1"/>
</dbReference>
<dbReference type="AlphaFoldDB" id="A0A212JB15"/>
<proteinExistence type="predicted"/>
<evidence type="ECO:0000259" key="1">
    <source>
        <dbReference type="Pfam" id="PF25917"/>
    </source>
</evidence>
<dbReference type="InterPro" id="IPR058634">
    <property type="entry name" value="AaeA-lik-b-barrel"/>
</dbReference>
<evidence type="ECO:0000259" key="2">
    <source>
        <dbReference type="Pfam" id="PF25963"/>
    </source>
</evidence>
<dbReference type="PANTHER" id="PTHR30367">
    <property type="entry name" value="P-HYDROXYBENZOIC ACID EFFLUX PUMP SUBUNIT AAEA-RELATED"/>
    <property type="match status" value="1"/>
</dbReference>
<name>A0A212JB15_9DELT</name>
<dbReference type="NCBIfam" id="NF007785">
    <property type="entry name" value="PRK10476.1"/>
    <property type="match status" value="1"/>
</dbReference>
<gene>
    <name evidence="3" type="primary">yjcR</name>
    <name evidence="3" type="ORF">KL86DPRO_11070</name>
</gene>
<dbReference type="InterPro" id="IPR050393">
    <property type="entry name" value="MFP_Efflux_Pump"/>
</dbReference>
<feature type="domain" description="p-hydroxybenzoic acid efflux pump subunit AaeA-like beta-barrel" evidence="2">
    <location>
        <begin position="247"/>
        <end position="337"/>
    </location>
</feature>
<dbReference type="EMBL" id="FLUQ01000001">
    <property type="protein sequence ID" value="SBV96588.1"/>
    <property type="molecule type" value="Genomic_DNA"/>
</dbReference>
<dbReference type="PANTHER" id="PTHR30367:SF1">
    <property type="entry name" value="MULTIDRUG RESISTANCE PROTEIN MDTN"/>
    <property type="match status" value="1"/>
</dbReference>
<protein>
    <submittedName>
        <fullName evidence="3">Membrane fusion protein of efflux pump</fullName>
    </submittedName>
</protein>
<dbReference type="InterPro" id="IPR058625">
    <property type="entry name" value="MdtA-like_BSH"/>
</dbReference>
<dbReference type="Gene3D" id="2.40.50.100">
    <property type="match status" value="1"/>
</dbReference>
<organism evidence="3">
    <name type="scientific">uncultured delta proteobacterium</name>
    <dbReference type="NCBI Taxonomy" id="34034"/>
    <lineage>
        <taxon>Bacteria</taxon>
        <taxon>Deltaproteobacteria</taxon>
        <taxon>environmental samples</taxon>
    </lineage>
</organism>
<dbReference type="Gene3D" id="1.10.287.470">
    <property type="entry name" value="Helix hairpin bin"/>
    <property type="match status" value="1"/>
</dbReference>
<dbReference type="SUPFAM" id="SSF111369">
    <property type="entry name" value="HlyD-like secretion proteins"/>
    <property type="match status" value="2"/>
</dbReference>
<dbReference type="Pfam" id="PF25963">
    <property type="entry name" value="Beta-barrel_AAEA"/>
    <property type="match status" value="1"/>
</dbReference>
<accession>A0A212JB15</accession>
<reference evidence="3" key="1">
    <citation type="submission" date="2016-04" db="EMBL/GenBank/DDBJ databases">
        <authorList>
            <person name="Evans L.H."/>
            <person name="Alamgir A."/>
            <person name="Owens N."/>
            <person name="Weber N.D."/>
            <person name="Virtaneva K."/>
            <person name="Barbian K."/>
            <person name="Babar A."/>
            <person name="Rosenke K."/>
        </authorList>
    </citation>
    <scope>NUCLEOTIDE SEQUENCE</scope>
    <source>
        <strain evidence="3">86</strain>
    </source>
</reference>
<dbReference type="Pfam" id="PF25917">
    <property type="entry name" value="BSH_RND"/>
    <property type="match status" value="1"/>
</dbReference>